<accession>A0A2M6WZH1</accession>
<name>A0A2M6WZH1_9BACT</name>
<keyword evidence="1" id="KW-0812">Transmembrane</keyword>
<gene>
    <name evidence="2" type="ORF">COT71_02075</name>
</gene>
<feature type="transmembrane region" description="Helical" evidence="1">
    <location>
        <begin position="15"/>
        <end position="33"/>
    </location>
</feature>
<dbReference type="Proteomes" id="UP000230731">
    <property type="component" value="Unassembled WGS sequence"/>
</dbReference>
<proteinExistence type="predicted"/>
<evidence type="ECO:0000256" key="1">
    <source>
        <dbReference type="SAM" id="Phobius"/>
    </source>
</evidence>
<evidence type="ECO:0000313" key="2">
    <source>
        <dbReference type="EMBL" id="PIT98179.1"/>
    </source>
</evidence>
<feature type="transmembrane region" description="Helical" evidence="1">
    <location>
        <begin position="40"/>
        <end position="61"/>
    </location>
</feature>
<comment type="caution">
    <text evidence="2">The sequence shown here is derived from an EMBL/GenBank/DDBJ whole genome shotgun (WGS) entry which is preliminary data.</text>
</comment>
<keyword evidence="1" id="KW-0472">Membrane</keyword>
<evidence type="ECO:0000313" key="3">
    <source>
        <dbReference type="Proteomes" id="UP000230731"/>
    </source>
</evidence>
<protein>
    <submittedName>
        <fullName evidence="2">Uncharacterized protein</fullName>
    </submittedName>
</protein>
<reference evidence="3" key="1">
    <citation type="submission" date="2017-09" db="EMBL/GenBank/DDBJ databases">
        <title>Depth-based differentiation of microbial function through sediment-hosted aquifers and enrichment of novel symbionts in the deep terrestrial subsurface.</title>
        <authorList>
            <person name="Probst A.J."/>
            <person name="Ladd B."/>
            <person name="Jarett J.K."/>
            <person name="Geller-Mcgrath D.E."/>
            <person name="Sieber C.M.K."/>
            <person name="Emerson J.B."/>
            <person name="Anantharaman K."/>
            <person name="Thomas B.C."/>
            <person name="Malmstrom R."/>
            <person name="Stieglmeier M."/>
            <person name="Klingl A."/>
            <person name="Woyke T."/>
            <person name="Ryan C.M."/>
            <person name="Banfield J.F."/>
        </authorList>
    </citation>
    <scope>NUCLEOTIDE SEQUENCE [LARGE SCALE GENOMIC DNA]</scope>
</reference>
<organism evidence="2 3">
    <name type="scientific">Candidatus Andersenbacteria bacterium CG10_big_fil_rev_8_21_14_0_10_54_11</name>
    <dbReference type="NCBI Taxonomy" id="1974485"/>
    <lineage>
        <taxon>Bacteria</taxon>
        <taxon>Candidatus Anderseniibacteriota</taxon>
    </lineage>
</organism>
<dbReference type="EMBL" id="PEZP01000025">
    <property type="protein sequence ID" value="PIT98179.1"/>
    <property type="molecule type" value="Genomic_DNA"/>
</dbReference>
<dbReference type="AlphaFoldDB" id="A0A2M6WZH1"/>
<keyword evidence="1" id="KW-1133">Transmembrane helix</keyword>
<sequence>MSVWTKPIEPSVTSIKRAALIAVACYGIAFLFGDAGIGRLFRGFGGLAMVFLVILLLQAGWQKLKGKPLPSV</sequence>